<dbReference type="Proteomes" id="UP001202581">
    <property type="component" value="Segment"/>
</dbReference>
<dbReference type="KEGG" id="vg:77926810"/>
<dbReference type="RefSeq" id="YP_010651219.1">
    <property type="nucleotide sequence ID" value="NC_070781.1"/>
</dbReference>
<sequence length="113" mass="12998">MDENPLVLISKVSEFQELHEYMDDEQLDEALHYVLKLMMKPDVPPMAAAKLIVQLQSYSAKFSMMATIYSTIKKDRAGTENNHKKNIYYTAADSLDKLVQSLKYSFKTQGMIQ</sequence>
<evidence type="ECO:0000313" key="2">
    <source>
        <dbReference type="Proteomes" id="UP001202581"/>
    </source>
</evidence>
<keyword evidence="2" id="KW-1185">Reference proteome</keyword>
<proteinExistence type="predicted"/>
<reference evidence="1" key="1">
    <citation type="submission" date="2021-12" db="EMBL/GenBank/DDBJ databases">
        <authorList>
            <person name="Khadka S."/>
            <person name="Uribe D.A."/>
            <person name="Klipsch I.N."/>
            <person name="Rene S.R."/>
            <person name="Jimenez M.L."/>
            <person name="Saini B.K."/>
            <person name="Zugasti M."/>
            <person name="Bullon R.M."/>
            <person name="Sharp C.D."/>
            <person name="Kapinga K.O."/>
            <person name="Warner C.P."/>
            <person name="Sarinana J."/>
            <person name="Jimenez A."/>
            <person name="Layton S.R."/>
            <person name="Nayek S."/>
            <person name="Hughes L.E."/>
            <person name="Garlena R.A."/>
            <person name="Russell D.A."/>
            <person name="Jacobs-Sera D."/>
            <person name="Hatfull G.F."/>
        </authorList>
    </citation>
    <scope>NUCLEOTIDE SEQUENCE</scope>
</reference>
<gene>
    <name evidence="1" type="primary">92</name>
    <name evidence="1" type="ORF">SEA_TOMAS_92</name>
</gene>
<dbReference type="GeneID" id="77926810"/>
<evidence type="ECO:0000313" key="1">
    <source>
        <dbReference type="EMBL" id="UMO76280.1"/>
    </source>
</evidence>
<protein>
    <submittedName>
        <fullName evidence="1">Uncharacterized protein</fullName>
    </submittedName>
</protein>
<dbReference type="EMBL" id="OL829978">
    <property type="protein sequence ID" value="UMO76280.1"/>
    <property type="molecule type" value="Genomic_DNA"/>
</dbReference>
<name>A0AA49BSZ7_9CAUD</name>
<organism evidence="1 2">
    <name type="scientific">Streptomyces phage Tomas</name>
    <dbReference type="NCBI Taxonomy" id="2914443"/>
    <lineage>
        <taxon>Viruses</taxon>
        <taxon>Duplodnaviria</taxon>
        <taxon>Heunggongvirae</taxon>
        <taxon>Uroviricota</taxon>
        <taxon>Caudoviricetes</taxon>
        <taxon>Stanwilliamsviridae</taxon>
        <taxon>Boydwoodruffvirinae</taxon>
        <taxon>Tomasvirus</taxon>
        <taxon>Tomasvirus tomas</taxon>
    </lineage>
</organism>
<accession>A0AA49BSZ7</accession>